<feature type="region of interest" description="Disordered" evidence="1">
    <location>
        <begin position="82"/>
        <end position="101"/>
    </location>
</feature>
<evidence type="ECO:0000256" key="1">
    <source>
        <dbReference type="SAM" id="MobiDB-lite"/>
    </source>
</evidence>
<reference evidence="2 3" key="1">
    <citation type="submission" date="2020-08" db="EMBL/GenBank/DDBJ databases">
        <title>Genomic Encyclopedia of Type Strains, Phase IV (KMG-IV): sequencing the most valuable type-strain genomes for metagenomic binning, comparative biology and taxonomic classification.</title>
        <authorList>
            <person name="Goeker M."/>
        </authorList>
    </citation>
    <scope>NUCLEOTIDE SEQUENCE [LARGE SCALE GENOMIC DNA]</scope>
    <source>
        <strain evidence="2 3">YIM 65646</strain>
    </source>
</reference>
<keyword evidence="3" id="KW-1185">Reference proteome</keyword>
<sequence length="342" mass="32247">MPKGRTVGVVALVVLAAGAVWLGTRAYASGSTCTVNGESVTGTVIEGTGGDDRVECPEGVGEGVTVRTGDGDDTVVATGVAGRGEPGTPANAGVIETGPGEDTVTLTGAAIDADALRRELRNSAGNSGTVDVGGGDDTVTVTGGSGGEPDAGGRGFVGNTGAVLGGPGDDGVELVGGAGSNGGDGNAGTVDGGDGDDTIRAKGVGAYPDDRDGDGGVGNTGSIDGGPGADRLVATGGDGYSGGNGNAVPGDDGPGSRAVMRGGDGDDVVIAVGGNPRLDVGHAGNGTGERGELHGDAGDDSIEAAPGIGGREGEGNADGVFGGPGTDRCDVDDNGGTVDGCE</sequence>
<organism evidence="2 3">
    <name type="scientific">Phytomonospora endophytica</name>
    <dbReference type="NCBI Taxonomy" id="714109"/>
    <lineage>
        <taxon>Bacteria</taxon>
        <taxon>Bacillati</taxon>
        <taxon>Actinomycetota</taxon>
        <taxon>Actinomycetes</taxon>
        <taxon>Micromonosporales</taxon>
        <taxon>Micromonosporaceae</taxon>
        <taxon>Phytomonospora</taxon>
    </lineage>
</organism>
<feature type="compositionally biased region" description="Gly residues" evidence="1">
    <location>
        <begin position="236"/>
        <end position="245"/>
    </location>
</feature>
<protein>
    <recommendedName>
        <fullName evidence="4">Calcium-binding protein</fullName>
    </recommendedName>
</protein>
<dbReference type="RefSeq" id="WP_184789713.1">
    <property type="nucleotide sequence ID" value="NZ_BONT01000058.1"/>
</dbReference>
<evidence type="ECO:0008006" key="4">
    <source>
        <dbReference type="Google" id="ProtNLM"/>
    </source>
</evidence>
<dbReference type="EMBL" id="JACHGT010000010">
    <property type="protein sequence ID" value="MBB6036882.1"/>
    <property type="molecule type" value="Genomic_DNA"/>
</dbReference>
<dbReference type="Proteomes" id="UP000548476">
    <property type="component" value="Unassembled WGS sequence"/>
</dbReference>
<feature type="region of interest" description="Disordered" evidence="1">
    <location>
        <begin position="124"/>
        <end position="342"/>
    </location>
</feature>
<evidence type="ECO:0000313" key="3">
    <source>
        <dbReference type="Proteomes" id="UP000548476"/>
    </source>
</evidence>
<dbReference type="PRINTS" id="PR00313">
    <property type="entry name" value="CABNDNGRPT"/>
</dbReference>
<accession>A0A841FTL3</accession>
<feature type="compositionally biased region" description="Gly residues" evidence="1">
    <location>
        <begin position="215"/>
        <end position="228"/>
    </location>
</feature>
<name>A0A841FTL3_9ACTN</name>
<evidence type="ECO:0000313" key="2">
    <source>
        <dbReference type="EMBL" id="MBB6036882.1"/>
    </source>
</evidence>
<gene>
    <name evidence="2" type="ORF">HNR73_004755</name>
</gene>
<proteinExistence type="predicted"/>
<comment type="caution">
    <text evidence="2">The sequence shown here is derived from an EMBL/GenBank/DDBJ whole genome shotgun (WGS) entry which is preliminary data.</text>
</comment>
<feature type="compositionally biased region" description="Gly residues" evidence="1">
    <location>
        <begin position="143"/>
        <end position="192"/>
    </location>
</feature>
<dbReference type="AlphaFoldDB" id="A0A841FTL3"/>